<protein>
    <recommendedName>
        <fullName evidence="8">Energy-coupling factor transporter ATP-binding protein EcfA2</fullName>
        <ecNumber evidence="8">7.-.-.-</ecNumber>
    </recommendedName>
</protein>
<accession>A0A2A7A9T1</accession>
<comment type="caution">
    <text evidence="11">The sequence shown here is derived from an EMBL/GenBank/DDBJ whole genome shotgun (WGS) entry which is preliminary data.</text>
</comment>
<dbReference type="RefSeq" id="WP_097785299.1">
    <property type="nucleotide sequence ID" value="NZ_JAWHPU010000016.1"/>
</dbReference>
<dbReference type="Gene3D" id="3.40.50.300">
    <property type="entry name" value="P-loop containing nucleotide triphosphate hydrolases"/>
    <property type="match status" value="1"/>
</dbReference>
<evidence type="ECO:0000256" key="7">
    <source>
        <dbReference type="ARBA" id="ARBA00023136"/>
    </source>
</evidence>
<evidence type="ECO:0000313" key="12">
    <source>
        <dbReference type="EMBL" id="RAW57623.1"/>
    </source>
</evidence>
<dbReference type="PANTHER" id="PTHR43553">
    <property type="entry name" value="HEAVY METAL TRANSPORTER"/>
    <property type="match status" value="1"/>
</dbReference>
<evidence type="ECO:0000256" key="8">
    <source>
        <dbReference type="RuleBase" id="RU365104"/>
    </source>
</evidence>
<dbReference type="NCBIfam" id="TIGR04521">
    <property type="entry name" value="ECF_ATPase_2"/>
    <property type="match status" value="1"/>
</dbReference>
<dbReference type="InterPro" id="IPR027417">
    <property type="entry name" value="P-loop_NTPase"/>
</dbReference>
<evidence type="ECO:0000313" key="10">
    <source>
        <dbReference type="EMBL" id="MSC52630.1"/>
    </source>
</evidence>
<dbReference type="Proteomes" id="UP000462091">
    <property type="component" value="Unassembled WGS sequence"/>
</dbReference>
<dbReference type="EMBL" id="WKQM01000030">
    <property type="protein sequence ID" value="MSC52630.1"/>
    <property type="molecule type" value="Genomic_DNA"/>
</dbReference>
<dbReference type="GO" id="GO:0042626">
    <property type="term" value="F:ATPase-coupled transmembrane transporter activity"/>
    <property type="evidence" value="ECO:0007669"/>
    <property type="project" value="TreeGrafter"/>
</dbReference>
<dbReference type="Proteomes" id="UP000251281">
    <property type="component" value="Unassembled WGS sequence"/>
</dbReference>
<keyword evidence="2 8" id="KW-0813">Transport</keyword>
<keyword evidence="5 8" id="KW-0067">ATP-binding</keyword>
<reference evidence="11" key="2">
    <citation type="submission" date="2017-07" db="EMBL/GenBank/DDBJ databases">
        <authorList>
            <person name="Sun Z.S."/>
            <person name="Albrecht U."/>
            <person name="Echele G."/>
            <person name="Lee C.C."/>
        </authorList>
    </citation>
    <scope>NUCLEOTIDE SEQUENCE</scope>
    <source>
        <strain evidence="11">CNCM I 4573</strain>
    </source>
</reference>
<dbReference type="GO" id="GO:0005524">
    <property type="term" value="F:ATP binding"/>
    <property type="evidence" value="ECO:0007669"/>
    <property type="project" value="UniProtKB-UniRule"/>
</dbReference>
<dbReference type="InterPro" id="IPR030946">
    <property type="entry name" value="EcfA2"/>
</dbReference>
<reference evidence="12 14" key="3">
    <citation type="submission" date="2018-02" db="EMBL/GenBank/DDBJ databases">
        <title>Complete genome sequencing of Faecalibacterium prausnitzii strains isolated from the human gut.</title>
        <authorList>
            <person name="Fitzgerald B.C."/>
            <person name="Shkoporov A.N."/>
            <person name="Ross P.R."/>
            <person name="Hill C."/>
        </authorList>
    </citation>
    <scope>NUCLEOTIDE SEQUENCE [LARGE SCALE GENOMIC DNA]</scope>
    <source>
        <strain evidence="12 14">APC923/51-1</strain>
    </source>
</reference>
<evidence type="ECO:0000256" key="1">
    <source>
        <dbReference type="ARBA" id="ARBA00004202"/>
    </source>
</evidence>
<evidence type="ECO:0000256" key="4">
    <source>
        <dbReference type="ARBA" id="ARBA00022741"/>
    </source>
</evidence>
<proteinExistence type="inferred from homology"/>
<comment type="similarity">
    <text evidence="8">Belongs to the ABC transporter superfamily. Energy-coupling factor EcfA family.</text>
</comment>
<evidence type="ECO:0000256" key="3">
    <source>
        <dbReference type="ARBA" id="ARBA00022475"/>
    </source>
</evidence>
<comment type="subunit">
    <text evidence="8">Forms a stable energy-coupling factor (ECF) transporter complex composed of 2 membrane-embedded substrate-binding proteins (S component), 2 ATP-binding proteins (A component) and 2 transmembrane proteins (T component).</text>
</comment>
<dbReference type="FunFam" id="3.40.50.300:FF:000224">
    <property type="entry name" value="Energy-coupling factor transporter ATP-binding protein EcfA"/>
    <property type="match status" value="1"/>
</dbReference>
<comment type="subcellular location">
    <subcellularLocation>
        <location evidence="1 8">Cell membrane</location>
        <topology evidence="1 8">Peripheral membrane protein</topology>
    </subcellularLocation>
</comment>
<name>A0A2A7A9T1_9FIRM</name>
<keyword evidence="3 8" id="KW-1003">Cell membrane</keyword>
<dbReference type="SUPFAM" id="SSF52540">
    <property type="entry name" value="P-loop containing nucleoside triphosphate hydrolases"/>
    <property type="match status" value="1"/>
</dbReference>
<evidence type="ECO:0000313" key="14">
    <source>
        <dbReference type="Proteomes" id="UP000251281"/>
    </source>
</evidence>
<evidence type="ECO:0000259" key="9">
    <source>
        <dbReference type="PROSITE" id="PS50893"/>
    </source>
</evidence>
<dbReference type="InterPro" id="IPR017871">
    <property type="entry name" value="ABC_transporter-like_CS"/>
</dbReference>
<dbReference type="SMART" id="SM00382">
    <property type="entry name" value="AAA"/>
    <property type="match status" value="1"/>
</dbReference>
<dbReference type="EMBL" id="PRLD01000006">
    <property type="protein sequence ID" value="RAW57623.1"/>
    <property type="molecule type" value="Genomic_DNA"/>
</dbReference>
<dbReference type="InterPro" id="IPR003439">
    <property type="entry name" value="ABC_transporter-like_ATP-bd"/>
</dbReference>
<keyword evidence="7 8" id="KW-0472">Membrane</keyword>
<evidence type="ECO:0000256" key="6">
    <source>
        <dbReference type="ARBA" id="ARBA00022967"/>
    </source>
</evidence>
<dbReference type="Proteomes" id="UP000220157">
    <property type="component" value="Unassembled WGS sequence"/>
</dbReference>
<evidence type="ECO:0000313" key="11">
    <source>
        <dbReference type="EMBL" id="PDX75852.1"/>
    </source>
</evidence>
<evidence type="ECO:0000313" key="13">
    <source>
        <dbReference type="Proteomes" id="UP000220157"/>
    </source>
</evidence>
<dbReference type="AlphaFoldDB" id="A0A2A7A9T1"/>
<evidence type="ECO:0000256" key="5">
    <source>
        <dbReference type="ARBA" id="ARBA00022840"/>
    </source>
</evidence>
<dbReference type="PANTHER" id="PTHR43553:SF27">
    <property type="entry name" value="ENERGY-COUPLING FACTOR TRANSPORTER ATP-BINDING PROTEIN ECFA2"/>
    <property type="match status" value="1"/>
</dbReference>
<organism evidence="11 13">
    <name type="scientific">Faecalibacterium prausnitzii</name>
    <dbReference type="NCBI Taxonomy" id="853"/>
    <lineage>
        <taxon>Bacteria</taxon>
        <taxon>Bacillati</taxon>
        <taxon>Bacillota</taxon>
        <taxon>Clostridia</taxon>
        <taxon>Eubacteriales</taxon>
        <taxon>Oscillospiraceae</taxon>
        <taxon>Faecalibacterium</taxon>
    </lineage>
</organism>
<evidence type="ECO:0000256" key="2">
    <source>
        <dbReference type="ARBA" id="ARBA00022448"/>
    </source>
</evidence>
<reference evidence="10 15" key="4">
    <citation type="journal article" date="2019" name="Nat. Med.">
        <title>A library of human gut bacterial isolates paired with longitudinal multiomics data enables mechanistic microbiome research.</title>
        <authorList>
            <person name="Poyet M."/>
            <person name="Groussin M."/>
            <person name="Gibbons S.M."/>
            <person name="Avila-Pacheco J."/>
            <person name="Jiang X."/>
            <person name="Kearney S.M."/>
            <person name="Perrotta A.R."/>
            <person name="Berdy B."/>
            <person name="Zhao S."/>
            <person name="Lieberman T.D."/>
            <person name="Swanson P.K."/>
            <person name="Smith M."/>
            <person name="Roesemann S."/>
            <person name="Alexander J.E."/>
            <person name="Rich S.A."/>
            <person name="Livny J."/>
            <person name="Vlamakis H."/>
            <person name="Clish C."/>
            <person name="Bullock K."/>
            <person name="Deik A."/>
            <person name="Scott J."/>
            <person name="Pierce K.A."/>
            <person name="Xavier R.J."/>
            <person name="Alm E.J."/>
        </authorList>
    </citation>
    <scope>NUCLEOTIDE SEQUENCE [LARGE SCALE GENOMIC DNA]</scope>
    <source>
        <strain evidence="10 15">BIOML-B1</strain>
    </source>
</reference>
<evidence type="ECO:0000313" key="15">
    <source>
        <dbReference type="Proteomes" id="UP000462091"/>
    </source>
</evidence>
<comment type="function">
    <text evidence="8">ATP-binding (A) component of a common energy-coupling factor (ECF) ABC-transporter complex.</text>
</comment>
<feature type="domain" description="ABC transporter" evidence="9">
    <location>
        <begin position="5"/>
        <end position="246"/>
    </location>
</feature>
<dbReference type="EMBL" id="NMTW01000029">
    <property type="protein sequence ID" value="PDX75852.1"/>
    <property type="molecule type" value="Genomic_DNA"/>
</dbReference>
<dbReference type="Pfam" id="PF00005">
    <property type="entry name" value="ABC_tran"/>
    <property type="match status" value="1"/>
</dbReference>
<dbReference type="CDD" id="cd03225">
    <property type="entry name" value="ABC_cobalt_CbiO_domain1"/>
    <property type="match status" value="1"/>
</dbReference>
<keyword evidence="6" id="KW-1278">Translocase</keyword>
<dbReference type="GO" id="GO:0043190">
    <property type="term" value="C:ATP-binding cassette (ABC) transporter complex"/>
    <property type="evidence" value="ECO:0007669"/>
    <property type="project" value="TreeGrafter"/>
</dbReference>
<keyword evidence="4 8" id="KW-0547">Nucleotide-binding</keyword>
<dbReference type="InterPro" id="IPR050095">
    <property type="entry name" value="ECF_ABC_transporter_ATP-bd"/>
</dbReference>
<dbReference type="InterPro" id="IPR015856">
    <property type="entry name" value="ABC_transpr_CbiO/EcfA_su"/>
</dbReference>
<dbReference type="PROSITE" id="PS50893">
    <property type="entry name" value="ABC_TRANSPORTER_2"/>
    <property type="match status" value="1"/>
</dbReference>
<dbReference type="PROSITE" id="PS00211">
    <property type="entry name" value="ABC_TRANSPORTER_1"/>
    <property type="match status" value="1"/>
</dbReference>
<gene>
    <name evidence="12" type="ORF">C4N24_07835</name>
    <name evidence="11" type="ORF">CGS56_06250</name>
    <name evidence="10" type="ORF">GKE10_12130</name>
</gene>
<dbReference type="GO" id="GO:0016887">
    <property type="term" value="F:ATP hydrolysis activity"/>
    <property type="evidence" value="ECO:0007669"/>
    <property type="project" value="InterPro"/>
</dbReference>
<reference evidence="11 13" key="1">
    <citation type="journal article" date="2017" name="Front. Microbiol.">
        <title>New Insights into the Diversity of the Genus Faecalibacterium.</title>
        <authorList>
            <person name="Benevides L."/>
            <person name="Burman S."/>
            <person name="Martin R."/>
            <person name="Robert V."/>
            <person name="Thomas M."/>
            <person name="Miquel S."/>
            <person name="Chain F."/>
            <person name="Sokol H."/>
            <person name="Bermudez-Humaran L.G."/>
            <person name="Morrison M."/>
            <person name="Langella P."/>
            <person name="Azevedo V.A."/>
            <person name="Chatel J.M."/>
            <person name="Soares S."/>
        </authorList>
    </citation>
    <scope>NUCLEOTIDE SEQUENCE [LARGE SCALE GENOMIC DNA]</scope>
    <source>
        <strain evidence="11 13">CNCM I 4573</strain>
    </source>
</reference>
<sequence length="304" mass="33579">MADIIKVEHLSYVYNPGLPTAVTALDDVSFTVEEGDFVGIIGATGSGKSTLITHMNGLNKPTSGKIYIDGRDLWADPEKIRDFRFLTGLVFQYPEYQLFEETCYKDIAFGPKNMGLDEAEVDRRVHEAADFVGLDPALLERSPFELSGGQKRRVAVAGVMAMKPRILVLDEPAAGLDPEGRDDILSEVKEYHKKTGTTVLLVSHSMEDIAKYANRVLVMSNKKIAMYDTVEKVFARAPELLELGLSVPQVTKIFLKLREMGVDVPADVYTIPYAVKTLLEAKRRRDAGESLVLPRSTARKGGAV</sequence>
<dbReference type="InterPro" id="IPR003593">
    <property type="entry name" value="AAA+_ATPase"/>
</dbReference>
<dbReference type="EC" id="7.-.-.-" evidence="8"/>